<sequence>MELIEGIELFRAYNEPKKEIQILRENGQVLLQLFNYHSTFKIYDIGDNLGYILLIHFFRTKTNNKANYQRFIDSEYYKSFVQPKPDSKDEQDMFCTLLPKHISNHEMLTYVAGLLRDVYGKETRIVVRVNIW</sequence>
<dbReference type="RefSeq" id="WP_343791136.1">
    <property type="nucleotide sequence ID" value="NZ_BAAAFH010000027.1"/>
</dbReference>
<reference evidence="1 2" key="1">
    <citation type="journal article" date="2019" name="Int. J. Syst. Evol. Microbiol.">
        <title>The Global Catalogue of Microorganisms (GCM) 10K type strain sequencing project: providing services to taxonomists for standard genome sequencing and annotation.</title>
        <authorList>
            <consortium name="The Broad Institute Genomics Platform"/>
            <consortium name="The Broad Institute Genome Sequencing Center for Infectious Disease"/>
            <person name="Wu L."/>
            <person name="Ma J."/>
        </authorList>
    </citation>
    <scope>NUCLEOTIDE SEQUENCE [LARGE SCALE GENOMIC DNA]</scope>
    <source>
        <strain evidence="1 2">JCM 16083</strain>
    </source>
</reference>
<proteinExistence type="predicted"/>
<dbReference type="EMBL" id="BAAAFH010000027">
    <property type="protein sequence ID" value="GAA0877029.1"/>
    <property type="molecule type" value="Genomic_DNA"/>
</dbReference>
<comment type="caution">
    <text evidence="1">The sequence shown here is derived from an EMBL/GenBank/DDBJ whole genome shotgun (WGS) entry which is preliminary data.</text>
</comment>
<evidence type="ECO:0000313" key="1">
    <source>
        <dbReference type="EMBL" id="GAA0877029.1"/>
    </source>
</evidence>
<keyword evidence="2" id="KW-1185">Reference proteome</keyword>
<gene>
    <name evidence="1" type="ORF">GCM10009118_34390</name>
</gene>
<evidence type="ECO:0000313" key="2">
    <source>
        <dbReference type="Proteomes" id="UP001501126"/>
    </source>
</evidence>
<protein>
    <submittedName>
        <fullName evidence="1">Uncharacterized protein</fullName>
    </submittedName>
</protein>
<organism evidence="1 2">
    <name type="scientific">Wandonia haliotis</name>
    <dbReference type="NCBI Taxonomy" id="574963"/>
    <lineage>
        <taxon>Bacteria</taxon>
        <taxon>Pseudomonadati</taxon>
        <taxon>Bacteroidota</taxon>
        <taxon>Flavobacteriia</taxon>
        <taxon>Flavobacteriales</taxon>
        <taxon>Crocinitomicaceae</taxon>
        <taxon>Wandonia</taxon>
    </lineage>
</organism>
<name>A0ABN1MVQ9_9FLAO</name>
<dbReference type="Proteomes" id="UP001501126">
    <property type="component" value="Unassembled WGS sequence"/>
</dbReference>
<accession>A0ABN1MVQ9</accession>